<evidence type="ECO:0000313" key="2">
    <source>
        <dbReference type="Proteomes" id="UP001175211"/>
    </source>
</evidence>
<organism evidence="1 2">
    <name type="scientific">Armillaria tabescens</name>
    <name type="common">Ringless honey mushroom</name>
    <name type="synonym">Agaricus tabescens</name>
    <dbReference type="NCBI Taxonomy" id="1929756"/>
    <lineage>
        <taxon>Eukaryota</taxon>
        <taxon>Fungi</taxon>
        <taxon>Dikarya</taxon>
        <taxon>Basidiomycota</taxon>
        <taxon>Agaricomycotina</taxon>
        <taxon>Agaricomycetes</taxon>
        <taxon>Agaricomycetidae</taxon>
        <taxon>Agaricales</taxon>
        <taxon>Marasmiineae</taxon>
        <taxon>Physalacriaceae</taxon>
        <taxon>Desarmillaria</taxon>
    </lineage>
</organism>
<name>A0AA39N4F8_ARMTA</name>
<sequence>MTINTALYRGKPHSRHGVIPDPLLLRHPSSTTCFGCQMDFRNALNLVWTISVILAWIQRLRTLDLRNVYWTWERQHSFSTGPGVLCDIGPLFSVYVYSKAFTGKAGKGVCAMPTDPVRPCLRAWRDVPWKLQLAMHAATKPFKGRELKFFNKVQLPHSKSNLTLRKTTVQRMIAISHLPNYVVSLLTQGKSWSMLDWLLQIGTAWLVLR</sequence>
<dbReference type="AlphaFoldDB" id="A0AA39N4F8"/>
<accession>A0AA39N4F8</accession>
<proteinExistence type="predicted"/>
<protein>
    <submittedName>
        <fullName evidence="1">Uncharacterized protein</fullName>
    </submittedName>
</protein>
<comment type="caution">
    <text evidence="1">The sequence shown here is derived from an EMBL/GenBank/DDBJ whole genome shotgun (WGS) entry which is preliminary data.</text>
</comment>
<dbReference type="Proteomes" id="UP001175211">
    <property type="component" value="Unassembled WGS sequence"/>
</dbReference>
<gene>
    <name evidence="1" type="ORF">EV420DRAFT_1748697</name>
</gene>
<keyword evidence="2" id="KW-1185">Reference proteome</keyword>
<reference evidence="1" key="1">
    <citation type="submission" date="2023-06" db="EMBL/GenBank/DDBJ databases">
        <authorList>
            <consortium name="Lawrence Berkeley National Laboratory"/>
            <person name="Ahrendt S."/>
            <person name="Sahu N."/>
            <person name="Indic B."/>
            <person name="Wong-Bajracharya J."/>
            <person name="Merenyi Z."/>
            <person name="Ke H.-M."/>
            <person name="Monk M."/>
            <person name="Kocsube S."/>
            <person name="Drula E."/>
            <person name="Lipzen A."/>
            <person name="Balint B."/>
            <person name="Henrissat B."/>
            <person name="Andreopoulos B."/>
            <person name="Martin F.M."/>
            <person name="Harder C.B."/>
            <person name="Rigling D."/>
            <person name="Ford K.L."/>
            <person name="Foster G.D."/>
            <person name="Pangilinan J."/>
            <person name="Papanicolaou A."/>
            <person name="Barry K."/>
            <person name="LaButti K."/>
            <person name="Viragh M."/>
            <person name="Koriabine M."/>
            <person name="Yan M."/>
            <person name="Riley R."/>
            <person name="Champramary S."/>
            <person name="Plett K.L."/>
            <person name="Tsai I.J."/>
            <person name="Slot J."/>
            <person name="Sipos G."/>
            <person name="Plett J."/>
            <person name="Nagy L.G."/>
            <person name="Grigoriev I.V."/>
        </authorList>
    </citation>
    <scope>NUCLEOTIDE SEQUENCE</scope>
    <source>
        <strain evidence="1">CCBAS 213</strain>
    </source>
</reference>
<evidence type="ECO:0000313" key="1">
    <source>
        <dbReference type="EMBL" id="KAK0457562.1"/>
    </source>
</evidence>
<dbReference type="GeneID" id="85363805"/>
<dbReference type="RefSeq" id="XP_060329874.1">
    <property type="nucleotide sequence ID" value="XM_060480257.1"/>
</dbReference>
<dbReference type="EMBL" id="JAUEPS010000021">
    <property type="protein sequence ID" value="KAK0457562.1"/>
    <property type="molecule type" value="Genomic_DNA"/>
</dbReference>